<organism evidence="1 2">
    <name type="scientific">Enterococcus diestrammenae</name>
    <dbReference type="NCBI Taxonomy" id="1155073"/>
    <lineage>
        <taxon>Bacteria</taxon>
        <taxon>Bacillati</taxon>
        <taxon>Bacillota</taxon>
        <taxon>Bacilli</taxon>
        <taxon>Lactobacillales</taxon>
        <taxon>Enterococcaceae</taxon>
        <taxon>Enterococcus</taxon>
    </lineage>
</organism>
<evidence type="ECO:0000313" key="2">
    <source>
        <dbReference type="Proteomes" id="UP001429357"/>
    </source>
</evidence>
<proteinExistence type="predicted"/>
<protein>
    <submittedName>
        <fullName evidence="1">Uncharacterized protein</fullName>
    </submittedName>
</protein>
<accession>A0ABV0F4P8</accession>
<dbReference type="EMBL" id="MAEI02000001">
    <property type="protein sequence ID" value="MEO1783050.1"/>
    <property type="molecule type" value="Genomic_DNA"/>
</dbReference>
<dbReference type="Proteomes" id="UP001429357">
    <property type="component" value="Unassembled WGS sequence"/>
</dbReference>
<reference evidence="1 2" key="2">
    <citation type="submission" date="2024-02" db="EMBL/GenBank/DDBJ databases">
        <title>The Genome Sequence of Enterococcus diestrammenae JM9A.</title>
        <authorList>
            <person name="Earl A."/>
            <person name="Manson A."/>
            <person name="Gilmore M."/>
            <person name="Sanders J."/>
            <person name="Shea T."/>
            <person name="Howe W."/>
            <person name="Livny J."/>
            <person name="Cuomo C."/>
            <person name="Neafsey D."/>
            <person name="Birren B."/>
        </authorList>
    </citation>
    <scope>NUCLEOTIDE SEQUENCE [LARGE SCALE GENOMIC DNA]</scope>
    <source>
        <strain evidence="1 2">JM9A</strain>
    </source>
</reference>
<reference evidence="2" key="1">
    <citation type="submission" date="2016-06" db="EMBL/GenBank/DDBJ databases">
        <title>Four novel species of enterococci isolated from chicken manure.</title>
        <authorList>
            <person name="Van Tyne D."/>
        </authorList>
    </citation>
    <scope>NUCLEOTIDE SEQUENCE [LARGE SCALE GENOMIC DNA]</scope>
    <source>
        <strain evidence="2">JM9A</strain>
    </source>
</reference>
<name>A0ABV0F4P8_9ENTE</name>
<gene>
    <name evidence="1" type="ORF">BAU18_002669</name>
</gene>
<comment type="caution">
    <text evidence="1">The sequence shown here is derived from an EMBL/GenBank/DDBJ whole genome shotgun (WGS) entry which is preliminary data.</text>
</comment>
<keyword evidence="2" id="KW-1185">Reference proteome</keyword>
<sequence length="164" mass="18189">MILSELADAIGQLSTSQELLNEFARQMERHPMYSKPTYQEKINDLRDYSNGLSVVTYLVPPQKETPAGDFSITTILREQLGLIGNVLAAFDSEEGQQAATTAFDLKDADRRRITMSLQGMIELNNLLRQEDDVTLSLSESSAKATTPPVEAKKGGFFKKLFGGR</sequence>
<evidence type="ECO:0000313" key="1">
    <source>
        <dbReference type="EMBL" id="MEO1783050.1"/>
    </source>
</evidence>